<dbReference type="OrthoDB" id="6126764at2759"/>
<keyword evidence="3" id="KW-1185">Reference proteome</keyword>
<evidence type="ECO:0000313" key="2">
    <source>
        <dbReference type="EMBL" id="OWF51627.1"/>
    </source>
</evidence>
<dbReference type="AlphaFoldDB" id="A0A210QS99"/>
<dbReference type="EMBL" id="NEDP02002179">
    <property type="protein sequence ID" value="OWF51627.1"/>
    <property type="molecule type" value="Genomic_DNA"/>
</dbReference>
<evidence type="ECO:0000313" key="3">
    <source>
        <dbReference type="Proteomes" id="UP000242188"/>
    </source>
</evidence>
<name>A0A210QS99_MIZYE</name>
<sequence>MESIEMSALIYCGIGETTINKILAALNIPKISATTLKRREREAGTALESVAETTCDEALQKEQHRYMF</sequence>
<dbReference type="Pfam" id="PF20700">
    <property type="entry name" value="Mutator"/>
    <property type="match status" value="1"/>
</dbReference>
<reference evidence="2 3" key="1">
    <citation type="journal article" date="2017" name="Nat. Ecol. Evol.">
        <title>Scallop genome provides insights into evolution of bilaterian karyotype and development.</title>
        <authorList>
            <person name="Wang S."/>
            <person name="Zhang J."/>
            <person name="Jiao W."/>
            <person name="Li J."/>
            <person name="Xun X."/>
            <person name="Sun Y."/>
            <person name="Guo X."/>
            <person name="Huan P."/>
            <person name="Dong B."/>
            <person name="Zhang L."/>
            <person name="Hu X."/>
            <person name="Sun X."/>
            <person name="Wang J."/>
            <person name="Zhao C."/>
            <person name="Wang Y."/>
            <person name="Wang D."/>
            <person name="Huang X."/>
            <person name="Wang R."/>
            <person name="Lv J."/>
            <person name="Li Y."/>
            <person name="Zhang Z."/>
            <person name="Liu B."/>
            <person name="Lu W."/>
            <person name="Hui Y."/>
            <person name="Liang J."/>
            <person name="Zhou Z."/>
            <person name="Hou R."/>
            <person name="Li X."/>
            <person name="Liu Y."/>
            <person name="Li H."/>
            <person name="Ning X."/>
            <person name="Lin Y."/>
            <person name="Zhao L."/>
            <person name="Xing Q."/>
            <person name="Dou J."/>
            <person name="Li Y."/>
            <person name="Mao J."/>
            <person name="Guo H."/>
            <person name="Dou H."/>
            <person name="Li T."/>
            <person name="Mu C."/>
            <person name="Jiang W."/>
            <person name="Fu Q."/>
            <person name="Fu X."/>
            <person name="Miao Y."/>
            <person name="Liu J."/>
            <person name="Yu Q."/>
            <person name="Li R."/>
            <person name="Liao H."/>
            <person name="Li X."/>
            <person name="Kong Y."/>
            <person name="Jiang Z."/>
            <person name="Chourrout D."/>
            <person name="Li R."/>
            <person name="Bao Z."/>
        </authorList>
    </citation>
    <scope>NUCLEOTIDE SEQUENCE [LARGE SCALE GENOMIC DNA]</scope>
    <source>
        <strain evidence="2 3">PY_sf001</strain>
    </source>
</reference>
<comment type="caution">
    <text evidence="2">The sequence shown here is derived from an EMBL/GenBank/DDBJ whole genome shotgun (WGS) entry which is preliminary data.</text>
</comment>
<organism evidence="2 3">
    <name type="scientific">Mizuhopecten yessoensis</name>
    <name type="common">Japanese scallop</name>
    <name type="synonym">Patinopecten yessoensis</name>
    <dbReference type="NCBI Taxonomy" id="6573"/>
    <lineage>
        <taxon>Eukaryota</taxon>
        <taxon>Metazoa</taxon>
        <taxon>Spiralia</taxon>
        <taxon>Lophotrochozoa</taxon>
        <taxon>Mollusca</taxon>
        <taxon>Bivalvia</taxon>
        <taxon>Autobranchia</taxon>
        <taxon>Pteriomorphia</taxon>
        <taxon>Pectinida</taxon>
        <taxon>Pectinoidea</taxon>
        <taxon>Pectinidae</taxon>
        <taxon>Mizuhopecten</taxon>
    </lineage>
</organism>
<feature type="domain" description="Mutator-like transposase" evidence="1">
    <location>
        <begin position="7"/>
        <end position="63"/>
    </location>
</feature>
<evidence type="ECO:0000259" key="1">
    <source>
        <dbReference type="Pfam" id="PF20700"/>
    </source>
</evidence>
<gene>
    <name evidence="2" type="ORF">KP79_PYT11690</name>
</gene>
<dbReference type="Proteomes" id="UP000242188">
    <property type="component" value="Unassembled WGS sequence"/>
</dbReference>
<protein>
    <recommendedName>
        <fullName evidence="1">Mutator-like transposase domain-containing protein</fullName>
    </recommendedName>
</protein>
<accession>A0A210QS99</accession>
<proteinExistence type="predicted"/>
<dbReference type="InterPro" id="IPR049012">
    <property type="entry name" value="Mutator_transp_dom"/>
</dbReference>